<dbReference type="GO" id="GO:0016874">
    <property type="term" value="F:ligase activity"/>
    <property type="evidence" value="ECO:0007669"/>
    <property type="project" value="UniProtKB-KW"/>
</dbReference>
<feature type="transmembrane region" description="Helical" evidence="5">
    <location>
        <begin position="470"/>
        <end position="488"/>
    </location>
</feature>
<gene>
    <name evidence="7" type="ORF">MJA45_22870</name>
</gene>
<dbReference type="InterPro" id="IPR011990">
    <property type="entry name" value="TPR-like_helical_dom_sf"/>
</dbReference>
<feature type="domain" description="O-antigen ligase-related" evidence="6">
    <location>
        <begin position="296"/>
        <end position="448"/>
    </location>
</feature>
<feature type="transmembrane region" description="Helical" evidence="5">
    <location>
        <begin position="80"/>
        <end position="100"/>
    </location>
</feature>
<keyword evidence="4 5" id="KW-0472">Membrane</keyword>
<feature type="transmembrane region" description="Helical" evidence="5">
    <location>
        <begin position="525"/>
        <end position="543"/>
    </location>
</feature>
<accession>A0AA96LB84</accession>
<protein>
    <submittedName>
        <fullName evidence="7">O-antigen ligase family protein</fullName>
    </submittedName>
</protein>
<feature type="transmembrane region" description="Helical" evidence="5">
    <location>
        <begin position="494"/>
        <end position="513"/>
    </location>
</feature>
<evidence type="ECO:0000256" key="2">
    <source>
        <dbReference type="ARBA" id="ARBA00022692"/>
    </source>
</evidence>
<evidence type="ECO:0000256" key="3">
    <source>
        <dbReference type="ARBA" id="ARBA00022989"/>
    </source>
</evidence>
<dbReference type="KEGG" id="paun:MJA45_22870"/>
<dbReference type="AlphaFoldDB" id="A0AA96LB84"/>
<dbReference type="Proteomes" id="UP001305702">
    <property type="component" value="Chromosome"/>
</dbReference>
<evidence type="ECO:0000256" key="4">
    <source>
        <dbReference type="ARBA" id="ARBA00023136"/>
    </source>
</evidence>
<feature type="transmembrane region" description="Helical" evidence="5">
    <location>
        <begin position="12"/>
        <end position="33"/>
    </location>
</feature>
<evidence type="ECO:0000256" key="5">
    <source>
        <dbReference type="SAM" id="Phobius"/>
    </source>
</evidence>
<feature type="transmembrane region" description="Helical" evidence="5">
    <location>
        <begin position="339"/>
        <end position="359"/>
    </location>
</feature>
<evidence type="ECO:0000256" key="1">
    <source>
        <dbReference type="ARBA" id="ARBA00004141"/>
    </source>
</evidence>
<evidence type="ECO:0000259" key="6">
    <source>
        <dbReference type="Pfam" id="PF04932"/>
    </source>
</evidence>
<feature type="transmembrane region" description="Helical" evidence="5">
    <location>
        <begin position="137"/>
        <end position="155"/>
    </location>
</feature>
<evidence type="ECO:0000313" key="8">
    <source>
        <dbReference type="Proteomes" id="UP001305702"/>
    </source>
</evidence>
<evidence type="ECO:0000313" key="7">
    <source>
        <dbReference type="EMBL" id="WNQ10432.1"/>
    </source>
</evidence>
<dbReference type="Gene3D" id="1.25.40.10">
    <property type="entry name" value="Tetratricopeptide repeat domain"/>
    <property type="match status" value="1"/>
</dbReference>
<dbReference type="GO" id="GO:0016020">
    <property type="term" value="C:membrane"/>
    <property type="evidence" value="ECO:0007669"/>
    <property type="project" value="UniProtKB-SubCell"/>
</dbReference>
<feature type="transmembrane region" description="Helical" evidence="5">
    <location>
        <begin position="48"/>
        <end position="68"/>
    </location>
</feature>
<comment type="subcellular location">
    <subcellularLocation>
        <location evidence="1">Membrane</location>
        <topology evidence="1">Multi-pass membrane protein</topology>
    </subcellularLocation>
</comment>
<feature type="transmembrane region" description="Helical" evidence="5">
    <location>
        <begin position="251"/>
        <end position="269"/>
    </location>
</feature>
<dbReference type="SUPFAM" id="SSF48452">
    <property type="entry name" value="TPR-like"/>
    <property type="match status" value="1"/>
</dbReference>
<dbReference type="Pfam" id="PF04932">
    <property type="entry name" value="Wzy_C"/>
    <property type="match status" value="1"/>
</dbReference>
<dbReference type="InterPro" id="IPR051533">
    <property type="entry name" value="WaaL-like"/>
</dbReference>
<proteinExistence type="predicted"/>
<feature type="transmembrane region" description="Helical" evidence="5">
    <location>
        <begin position="228"/>
        <end position="244"/>
    </location>
</feature>
<reference evidence="7 8" key="1">
    <citation type="submission" date="2022-02" db="EMBL/GenBank/DDBJ databases">
        <title>Paenibacillus sp. MBLB1776 Whole Genome Shotgun Sequencing.</title>
        <authorList>
            <person name="Hwang C.Y."/>
            <person name="Cho E.-S."/>
            <person name="Seo M.-J."/>
        </authorList>
    </citation>
    <scope>NUCLEOTIDE SEQUENCE [LARGE SCALE GENOMIC DNA]</scope>
    <source>
        <strain evidence="7 8">MBLB1776</strain>
    </source>
</reference>
<name>A0AA96LB84_9BACL</name>
<keyword evidence="3 5" id="KW-1133">Transmembrane helix</keyword>
<dbReference type="EMBL" id="CP130318">
    <property type="protein sequence ID" value="WNQ10432.1"/>
    <property type="molecule type" value="Genomic_DNA"/>
</dbReference>
<feature type="transmembrane region" description="Helical" evidence="5">
    <location>
        <begin position="296"/>
        <end position="319"/>
    </location>
</feature>
<dbReference type="RefSeq" id="WP_315604206.1">
    <property type="nucleotide sequence ID" value="NZ_CP130318.1"/>
</dbReference>
<feature type="transmembrane region" description="Helical" evidence="5">
    <location>
        <begin position="106"/>
        <end position="125"/>
    </location>
</feature>
<feature type="transmembrane region" description="Helical" evidence="5">
    <location>
        <begin position="204"/>
        <end position="222"/>
    </location>
</feature>
<keyword evidence="8" id="KW-1185">Reference proteome</keyword>
<organism evidence="7 8">
    <name type="scientific">Paenibacillus aurantius</name>
    <dbReference type="NCBI Taxonomy" id="2918900"/>
    <lineage>
        <taxon>Bacteria</taxon>
        <taxon>Bacillati</taxon>
        <taxon>Bacillota</taxon>
        <taxon>Bacilli</taxon>
        <taxon>Bacillales</taxon>
        <taxon>Paenibacillaceae</taxon>
        <taxon>Paenibacillus</taxon>
    </lineage>
</organism>
<keyword evidence="7" id="KW-0436">Ligase</keyword>
<sequence length="819" mass="93652">MDFHRKTKENSSSLILWIICICTIFFLFTAPFYKGLFVGLNITFDGPLFSFMIVSSLLLLLLSIYLLFHTNLIDKKEQLGLVFVWVLPILYFVSSINSASPYSAENIFNLNVTYSIFFLIGLFLYKNTLAFRVLSSGLLLSLYCVVMVGFANLFGNMNMMDAVMGFKTWMRITSVFQYANTYSAVLVGLLFSSLFLITNSENKYRLGFISAMIVPIIISFILTDSRGGLLMAPIVLLCLLPFLSPPKQIIYLINLILGATTSFLVLKPIKNISIDIRENFWQNSNFKLPLMSTESLMAWGLLLLGSTAMVIFSLLINHFFSPKIKQMTKQLTKFKFNKLILPSALVIIFSVLIGITFSVPAARSLLPASISSKIEKTNLSQNSVLERLTFYRDTAKFLKDQPIIGAGGGAWAALYEKYQSNPYESRQAHNFFLQLLTEVGLLGFIILLSLIIYVYYHFIRRYNEHDSNDVSKLIYFIITTSILVHSAIDFDMSFAYISALVFMGLGIMISKPLINTEAISLRFNYIYTGFLLFVSILLLVSGLDKKIASNFFNKSISAAQNRLPFNEVLASLDKSIEMQPKNIQYISTKANMLSQAYSQTKNDVFYIQMKNLILEAQQIEPSNRIIIEQKLAMHLQKKEFEQAVGTLENALEYFPWDSGVYEGANVQPSFYERLISLTFELGKQANLQGDINKSNMFWDKAISNYNIVLSKVEQLKKLPAGQQIGRDFRTRPKMTQCIGEIYYYRKDYEKAEQYFKTLLPSDNFDNLEDQEKQIAARWYLVSLQKQRKNDIQLYNKLIAVEPKERDEIINLLNNNVFNN</sequence>
<feature type="transmembrane region" description="Helical" evidence="5">
    <location>
        <begin position="431"/>
        <end position="458"/>
    </location>
</feature>
<feature type="transmembrane region" description="Helical" evidence="5">
    <location>
        <begin position="175"/>
        <end position="197"/>
    </location>
</feature>
<dbReference type="PANTHER" id="PTHR37422:SF13">
    <property type="entry name" value="LIPOPOLYSACCHARIDE BIOSYNTHESIS PROTEIN PA4999-RELATED"/>
    <property type="match status" value="1"/>
</dbReference>
<dbReference type="InterPro" id="IPR007016">
    <property type="entry name" value="O-antigen_ligase-rel_domated"/>
</dbReference>
<keyword evidence="2 5" id="KW-0812">Transmembrane</keyword>
<dbReference type="PANTHER" id="PTHR37422">
    <property type="entry name" value="TEICHURONIC ACID BIOSYNTHESIS PROTEIN TUAE"/>
    <property type="match status" value="1"/>
</dbReference>